<reference evidence="2 3" key="1">
    <citation type="journal article" date="2021" name="Nat. Plants">
        <title>The Taxus genome provides insights into paclitaxel biosynthesis.</title>
        <authorList>
            <person name="Xiong X."/>
            <person name="Gou J."/>
            <person name="Liao Q."/>
            <person name="Li Y."/>
            <person name="Zhou Q."/>
            <person name="Bi G."/>
            <person name="Li C."/>
            <person name="Du R."/>
            <person name="Wang X."/>
            <person name="Sun T."/>
            <person name="Guo L."/>
            <person name="Liang H."/>
            <person name="Lu P."/>
            <person name="Wu Y."/>
            <person name="Zhang Z."/>
            <person name="Ro D.K."/>
            <person name="Shang Y."/>
            <person name="Huang S."/>
            <person name="Yan J."/>
        </authorList>
    </citation>
    <scope>NUCLEOTIDE SEQUENCE [LARGE SCALE GENOMIC DNA]</scope>
    <source>
        <strain evidence="2">Ta-2019</strain>
    </source>
</reference>
<dbReference type="InterPro" id="IPR036397">
    <property type="entry name" value="RNaseH_sf"/>
</dbReference>
<comment type="caution">
    <text evidence="2">The sequence shown here is derived from an EMBL/GenBank/DDBJ whole genome shotgun (WGS) entry which is preliminary data.</text>
</comment>
<protein>
    <recommendedName>
        <fullName evidence="1">RNase H type-1 domain-containing protein</fullName>
    </recommendedName>
</protein>
<dbReference type="InterPro" id="IPR044730">
    <property type="entry name" value="RNase_H-like_dom_plant"/>
</dbReference>
<dbReference type="InterPro" id="IPR053151">
    <property type="entry name" value="RNase_H-like"/>
</dbReference>
<sequence length="139" mass="15392">MSGGGAILRCYSGLIVAASAHNFNFGSNHRAEALAILKGLEMTIKLGNDPLQVESDSLNIINLLRSNDPGHWSIKNIIADIRNIQRSFLQVQFQHVLREGNQAADLLANMGVLIENQQIWTDNFPNDLCQIVQNDTLHC</sequence>
<dbReference type="EMBL" id="JAHRHJ020003740">
    <property type="protein sequence ID" value="KAH9291252.1"/>
    <property type="molecule type" value="Genomic_DNA"/>
</dbReference>
<dbReference type="Gene3D" id="3.30.420.10">
    <property type="entry name" value="Ribonuclease H-like superfamily/Ribonuclease H"/>
    <property type="match status" value="1"/>
</dbReference>
<evidence type="ECO:0000313" key="3">
    <source>
        <dbReference type="Proteomes" id="UP000824469"/>
    </source>
</evidence>
<dbReference type="OMA" id="WMEDAPL"/>
<keyword evidence="3" id="KW-1185">Reference proteome</keyword>
<evidence type="ECO:0000259" key="1">
    <source>
        <dbReference type="Pfam" id="PF13456"/>
    </source>
</evidence>
<feature type="non-terminal residue" evidence="2">
    <location>
        <position position="1"/>
    </location>
</feature>
<dbReference type="InterPro" id="IPR012337">
    <property type="entry name" value="RNaseH-like_sf"/>
</dbReference>
<gene>
    <name evidence="2" type="ORF">KI387_043558</name>
</gene>
<organism evidence="2 3">
    <name type="scientific">Taxus chinensis</name>
    <name type="common">Chinese yew</name>
    <name type="synonym">Taxus wallichiana var. chinensis</name>
    <dbReference type="NCBI Taxonomy" id="29808"/>
    <lineage>
        <taxon>Eukaryota</taxon>
        <taxon>Viridiplantae</taxon>
        <taxon>Streptophyta</taxon>
        <taxon>Embryophyta</taxon>
        <taxon>Tracheophyta</taxon>
        <taxon>Spermatophyta</taxon>
        <taxon>Pinopsida</taxon>
        <taxon>Pinidae</taxon>
        <taxon>Conifers II</taxon>
        <taxon>Cupressales</taxon>
        <taxon>Taxaceae</taxon>
        <taxon>Taxus</taxon>
    </lineage>
</organism>
<dbReference type="AlphaFoldDB" id="A0AA38F7M7"/>
<proteinExistence type="predicted"/>
<dbReference type="CDD" id="cd06222">
    <property type="entry name" value="RNase_H_like"/>
    <property type="match status" value="1"/>
</dbReference>
<name>A0AA38F7M7_TAXCH</name>
<dbReference type="InterPro" id="IPR002156">
    <property type="entry name" value="RNaseH_domain"/>
</dbReference>
<dbReference type="GO" id="GO:0003676">
    <property type="term" value="F:nucleic acid binding"/>
    <property type="evidence" value="ECO:0007669"/>
    <property type="project" value="InterPro"/>
</dbReference>
<feature type="domain" description="RNase H type-1" evidence="1">
    <location>
        <begin position="2"/>
        <end position="110"/>
    </location>
</feature>
<dbReference type="SUPFAM" id="SSF53098">
    <property type="entry name" value="Ribonuclease H-like"/>
    <property type="match status" value="1"/>
</dbReference>
<dbReference type="Pfam" id="PF13456">
    <property type="entry name" value="RVT_3"/>
    <property type="match status" value="1"/>
</dbReference>
<dbReference type="Proteomes" id="UP000824469">
    <property type="component" value="Unassembled WGS sequence"/>
</dbReference>
<evidence type="ECO:0000313" key="2">
    <source>
        <dbReference type="EMBL" id="KAH9291252.1"/>
    </source>
</evidence>
<dbReference type="PANTHER" id="PTHR47723:SF19">
    <property type="entry name" value="POLYNUCLEOTIDYL TRANSFERASE, RIBONUCLEASE H-LIKE SUPERFAMILY PROTEIN"/>
    <property type="match status" value="1"/>
</dbReference>
<dbReference type="GO" id="GO:0004523">
    <property type="term" value="F:RNA-DNA hybrid ribonuclease activity"/>
    <property type="evidence" value="ECO:0007669"/>
    <property type="project" value="InterPro"/>
</dbReference>
<dbReference type="PANTHER" id="PTHR47723">
    <property type="entry name" value="OS05G0353850 PROTEIN"/>
    <property type="match status" value="1"/>
</dbReference>
<accession>A0AA38F7M7</accession>